<reference evidence="4" key="1">
    <citation type="journal article" date="2017" name="Plant J.">
        <title>The pomegranate (Punica granatum L.) genome and the genomics of punicalagin biosynthesis.</title>
        <authorList>
            <person name="Qin G."/>
            <person name="Xu C."/>
            <person name="Ming R."/>
            <person name="Tang H."/>
            <person name="Guyot R."/>
            <person name="Kramer E.M."/>
            <person name="Hu Y."/>
            <person name="Yi X."/>
            <person name="Qi Y."/>
            <person name="Xu X."/>
            <person name="Gao Z."/>
            <person name="Pan H."/>
            <person name="Jian J."/>
            <person name="Tian Y."/>
            <person name="Yue Z."/>
            <person name="Xu Y."/>
        </authorList>
    </citation>
    <scope>NUCLEOTIDE SEQUENCE [LARGE SCALE GENOMIC DNA]</scope>
    <source>
        <strain evidence="4">cv. Dabenzi</strain>
    </source>
</reference>
<dbReference type="STRING" id="22663.A0A218VV40"/>
<dbReference type="Proteomes" id="UP000233551">
    <property type="component" value="Unassembled WGS sequence"/>
</dbReference>
<organism evidence="2 4">
    <name type="scientific">Punica granatum</name>
    <name type="common">Pomegranate</name>
    <dbReference type="NCBI Taxonomy" id="22663"/>
    <lineage>
        <taxon>Eukaryota</taxon>
        <taxon>Viridiplantae</taxon>
        <taxon>Streptophyta</taxon>
        <taxon>Embryophyta</taxon>
        <taxon>Tracheophyta</taxon>
        <taxon>Spermatophyta</taxon>
        <taxon>Magnoliopsida</taxon>
        <taxon>eudicotyledons</taxon>
        <taxon>Gunneridae</taxon>
        <taxon>Pentapetalae</taxon>
        <taxon>rosids</taxon>
        <taxon>malvids</taxon>
        <taxon>Myrtales</taxon>
        <taxon>Lythraceae</taxon>
        <taxon>Punica</taxon>
    </lineage>
</organism>
<dbReference type="EMBL" id="PGOL01001531">
    <property type="protein sequence ID" value="PKI57130.1"/>
    <property type="molecule type" value="Genomic_DNA"/>
</dbReference>
<dbReference type="PANTHER" id="PTHR36019:SF3">
    <property type="entry name" value="PLANT_PROTEIN"/>
    <property type="match status" value="1"/>
</dbReference>
<protein>
    <submittedName>
        <fullName evidence="2">Uncharacterized protein</fullName>
    </submittedName>
</protein>
<evidence type="ECO:0000313" key="3">
    <source>
        <dbReference type="EMBL" id="PKI57130.1"/>
    </source>
</evidence>
<feature type="region of interest" description="Disordered" evidence="1">
    <location>
        <begin position="109"/>
        <end position="128"/>
    </location>
</feature>
<feature type="region of interest" description="Disordered" evidence="1">
    <location>
        <begin position="84"/>
        <end position="104"/>
    </location>
</feature>
<dbReference type="PANTHER" id="PTHR36019">
    <property type="entry name" value="PLANT/PROTEIN"/>
    <property type="match status" value="1"/>
</dbReference>
<dbReference type="OrthoDB" id="1847777at2759"/>
<evidence type="ECO:0000313" key="4">
    <source>
        <dbReference type="Proteomes" id="UP000197138"/>
    </source>
</evidence>
<evidence type="ECO:0000313" key="2">
    <source>
        <dbReference type="EMBL" id="OWM64139.1"/>
    </source>
</evidence>
<reference evidence="2" key="2">
    <citation type="submission" date="2017-06" db="EMBL/GenBank/DDBJ databases">
        <title>The pomegranate genome and the genomics of punicalagin biosynthesis.</title>
        <authorList>
            <person name="Xu C."/>
        </authorList>
    </citation>
    <scope>NUCLEOTIDE SEQUENCE [LARGE SCALE GENOMIC DNA]</scope>
    <source>
        <tissue evidence="2">Fresh leaf</tissue>
    </source>
</reference>
<comment type="caution">
    <text evidence="2">The sequence shown here is derived from an EMBL/GenBank/DDBJ whole genome shotgun (WGS) entry which is preliminary data.</text>
</comment>
<evidence type="ECO:0000256" key="1">
    <source>
        <dbReference type="SAM" id="MobiDB-lite"/>
    </source>
</evidence>
<name>A0A218VV40_PUNGR</name>
<evidence type="ECO:0000313" key="5">
    <source>
        <dbReference type="Proteomes" id="UP000233551"/>
    </source>
</evidence>
<keyword evidence="5" id="KW-1185">Reference proteome</keyword>
<gene>
    <name evidence="2" type="ORF">CDL15_Pgr018710</name>
    <name evidence="3" type="ORF">CRG98_022420</name>
</gene>
<dbReference type="GeneID" id="116192417"/>
<sequence>MSLNCLTCQCLQRTDSNGDYRSVKENCHSVCCLRAERNWSGPLLHPSYEPILDNSGPINGVAKKRQKALRRLSTGAVTFGGSDLGVGTGDLGSRQPKLIRSGGMRRDWSFEDLQQMRREGKRKERRQP</sequence>
<proteinExistence type="predicted"/>
<dbReference type="EMBL" id="MTKT01005815">
    <property type="protein sequence ID" value="OWM64139.1"/>
    <property type="molecule type" value="Genomic_DNA"/>
</dbReference>
<dbReference type="Proteomes" id="UP000197138">
    <property type="component" value="Unassembled WGS sequence"/>
</dbReference>
<reference evidence="3 5" key="3">
    <citation type="submission" date="2017-11" db="EMBL/GenBank/DDBJ databases">
        <title>De-novo sequencing of pomegranate (Punica granatum L.) genome.</title>
        <authorList>
            <person name="Akparov Z."/>
            <person name="Amiraslanov A."/>
            <person name="Hajiyeva S."/>
            <person name="Abbasov M."/>
            <person name="Kaur K."/>
            <person name="Hamwieh A."/>
            <person name="Solovyev V."/>
            <person name="Salamov A."/>
            <person name="Braich B."/>
            <person name="Kosarev P."/>
            <person name="Mahmoud A."/>
            <person name="Hajiyev E."/>
            <person name="Babayeva S."/>
            <person name="Izzatullayeva V."/>
            <person name="Mammadov A."/>
            <person name="Mammadov A."/>
            <person name="Sharifova S."/>
            <person name="Ojaghi J."/>
            <person name="Eynullazada K."/>
            <person name="Bayramov B."/>
            <person name="Abdulazimova A."/>
            <person name="Shahmuradov I."/>
        </authorList>
    </citation>
    <scope>NUCLEOTIDE SEQUENCE [LARGE SCALE GENOMIC DNA]</scope>
    <source>
        <strain evidence="3">AG2017</strain>
        <strain evidence="5">cv. AG2017</strain>
        <tissue evidence="3">Leaf</tissue>
    </source>
</reference>
<dbReference type="AlphaFoldDB" id="A0A218VV40"/>
<accession>A0A218VV40</accession>